<evidence type="ECO:0000313" key="3">
    <source>
        <dbReference type="Proteomes" id="UP000036700"/>
    </source>
</evidence>
<dbReference type="STRING" id="445709.ABW99_18255"/>
<keyword evidence="3" id="KW-1185">Reference proteome</keyword>
<dbReference type="Proteomes" id="UP000036700">
    <property type="component" value="Chromosome"/>
</dbReference>
<dbReference type="RefSeq" id="WP_047215767.1">
    <property type="nucleotide sequence ID" value="NZ_CP011568.3"/>
</dbReference>
<gene>
    <name evidence="2" type="ORF">ABW99_18255</name>
</gene>
<dbReference type="KEGG" id="ptx:ABW99_18255"/>
<sequence>MHLAGELPDPFFVGRGTPPRATRVPATRQATPSRGVLAATSPDEIQLIGTLRRGTRSVALLLVGNAVHHVGLGHPVGGDQWVVSAIHDDIVELRHVDGEQERGPPATYRLTMVDGVP</sequence>
<evidence type="ECO:0000313" key="2">
    <source>
        <dbReference type="EMBL" id="AKJ69860.1"/>
    </source>
</evidence>
<proteinExistence type="predicted"/>
<reference evidence="3" key="1">
    <citation type="submission" date="2015-06" db="EMBL/GenBank/DDBJ databases">
        <authorList>
            <person name="Lim Y.L."/>
            <person name="Ee R."/>
            <person name="Yong D."/>
            <person name="How K.Y."/>
            <person name="Yin W.F."/>
            <person name="Chan K.G."/>
        </authorList>
    </citation>
    <scope>NUCLEOTIDE SEQUENCE [LARGE SCALE GENOMIC DNA]</scope>
    <source>
        <strain evidence="3">DSM 25325</strain>
    </source>
</reference>
<evidence type="ECO:0000256" key="1">
    <source>
        <dbReference type="SAM" id="MobiDB-lite"/>
    </source>
</evidence>
<dbReference type="AlphaFoldDB" id="A0A0G3ES99"/>
<organism evidence="2 3">
    <name type="scientific">Pandoraea thiooxydans</name>
    <dbReference type="NCBI Taxonomy" id="445709"/>
    <lineage>
        <taxon>Bacteria</taxon>
        <taxon>Pseudomonadati</taxon>
        <taxon>Pseudomonadota</taxon>
        <taxon>Betaproteobacteria</taxon>
        <taxon>Burkholderiales</taxon>
        <taxon>Burkholderiaceae</taxon>
        <taxon>Pandoraea</taxon>
    </lineage>
</organism>
<name>A0A0G3ES99_9BURK</name>
<protein>
    <recommendedName>
        <fullName evidence="4">Pilus assembly protein PilP</fullName>
    </recommendedName>
</protein>
<dbReference type="Gene3D" id="2.30.30.830">
    <property type="match status" value="1"/>
</dbReference>
<dbReference type="EMBL" id="CP011568">
    <property type="protein sequence ID" value="AKJ69860.1"/>
    <property type="molecule type" value="Genomic_DNA"/>
</dbReference>
<evidence type="ECO:0008006" key="4">
    <source>
        <dbReference type="Google" id="ProtNLM"/>
    </source>
</evidence>
<accession>A0A0G3ES99</accession>
<dbReference type="PATRIC" id="fig|445709.3.peg.3843"/>
<feature type="region of interest" description="Disordered" evidence="1">
    <location>
        <begin position="1"/>
        <end position="34"/>
    </location>
</feature>